<dbReference type="Proteomes" id="UP000008068">
    <property type="component" value="Unassembled WGS sequence"/>
</dbReference>
<dbReference type="SMART" id="SM00254">
    <property type="entry name" value="ShKT"/>
    <property type="match status" value="1"/>
</dbReference>
<organism evidence="5">
    <name type="scientific">Caenorhabditis brenneri</name>
    <name type="common">Nematode worm</name>
    <dbReference type="NCBI Taxonomy" id="135651"/>
    <lineage>
        <taxon>Eukaryota</taxon>
        <taxon>Metazoa</taxon>
        <taxon>Ecdysozoa</taxon>
        <taxon>Nematoda</taxon>
        <taxon>Chromadorea</taxon>
        <taxon>Rhabditida</taxon>
        <taxon>Rhabditina</taxon>
        <taxon>Rhabditomorpha</taxon>
        <taxon>Rhabditoidea</taxon>
        <taxon>Rhabditidae</taxon>
        <taxon>Peloderinae</taxon>
        <taxon>Caenorhabditis</taxon>
    </lineage>
</organism>
<feature type="domain" description="ShKT" evidence="3">
    <location>
        <begin position="114"/>
        <end position="163"/>
    </location>
</feature>
<comment type="caution">
    <text evidence="1">Lacks conserved residue(s) required for the propagation of feature annotation.</text>
</comment>
<dbReference type="FunCoup" id="G0PGU6">
    <property type="interactions" value="1898"/>
</dbReference>
<feature type="region of interest" description="Disordered" evidence="2">
    <location>
        <begin position="43"/>
        <end position="85"/>
    </location>
</feature>
<evidence type="ECO:0000313" key="5">
    <source>
        <dbReference type="Proteomes" id="UP000008068"/>
    </source>
</evidence>
<evidence type="ECO:0000259" key="3">
    <source>
        <dbReference type="PROSITE" id="PS51670"/>
    </source>
</evidence>
<proteinExistence type="predicted"/>
<dbReference type="HOGENOM" id="CLU_109952_0_0_1"/>
<name>G0PGU6_CAEBE</name>
<evidence type="ECO:0000313" key="4">
    <source>
        <dbReference type="EMBL" id="EGT55822.1"/>
    </source>
</evidence>
<dbReference type="AlphaFoldDB" id="G0PGU6"/>
<reference evidence="5" key="1">
    <citation type="submission" date="2011-07" db="EMBL/GenBank/DDBJ databases">
        <authorList>
            <consortium name="Caenorhabditis brenneri Sequencing and Analysis Consortium"/>
            <person name="Wilson R.K."/>
        </authorList>
    </citation>
    <scope>NUCLEOTIDE SEQUENCE [LARGE SCALE GENOMIC DNA]</scope>
    <source>
        <strain evidence="5">PB2801</strain>
    </source>
</reference>
<feature type="compositionally biased region" description="Pro residues" evidence="2">
    <location>
        <begin position="45"/>
        <end position="64"/>
    </location>
</feature>
<dbReference type="STRING" id="135651.G0PGU6"/>
<dbReference type="eggNOG" id="ENOG502THZ3">
    <property type="taxonomic scope" value="Eukaryota"/>
</dbReference>
<dbReference type="PROSITE" id="PS51670">
    <property type="entry name" value="SHKT"/>
    <property type="match status" value="1"/>
</dbReference>
<dbReference type="EMBL" id="GL380446">
    <property type="protein sequence ID" value="EGT55822.1"/>
    <property type="molecule type" value="Genomic_DNA"/>
</dbReference>
<sequence length="236" mass="24420">MYGGYGPYGGGYGMGYGMYGGYGMPFGGSPFMGGYGPSEIVPEALLPPNPPPLPLPLPPSPIDPTNPTNPSNPPSPESQKDCRGLPSMRARSLCRYGNPMMPGMMGGYGGATGCMDLNPQCSVWASTGGFLVLGDLKICKFPGQCSTNAAVMRQTCALSCGTCASGLSGLGGLGTSSIYNPFGTSGLDQYPLSQFIGRSIYETGLLNRAPNPSGASKNLVIFTKAKSVESDMLPVR</sequence>
<evidence type="ECO:0000256" key="1">
    <source>
        <dbReference type="PROSITE-ProRule" id="PRU01005"/>
    </source>
</evidence>
<accession>G0PGU6</accession>
<dbReference type="Pfam" id="PF01549">
    <property type="entry name" value="ShK"/>
    <property type="match status" value="1"/>
</dbReference>
<dbReference type="InParanoid" id="G0PGU6"/>
<gene>
    <name evidence="4" type="ORF">CAEBREN_30519</name>
</gene>
<protein>
    <recommendedName>
        <fullName evidence="3">ShKT domain-containing protein</fullName>
    </recommendedName>
</protein>
<keyword evidence="5" id="KW-1185">Reference proteome</keyword>
<evidence type="ECO:0000256" key="2">
    <source>
        <dbReference type="SAM" id="MobiDB-lite"/>
    </source>
</evidence>
<dbReference type="OrthoDB" id="5868945at2759"/>
<dbReference type="InterPro" id="IPR003582">
    <property type="entry name" value="ShKT_dom"/>
</dbReference>